<comment type="catalytic activity">
    <reaction evidence="1 18 19">
        <text>(6R)-NADHX = (6S)-NADHX</text>
        <dbReference type="Rhea" id="RHEA:32215"/>
        <dbReference type="ChEBI" id="CHEBI:64074"/>
        <dbReference type="ChEBI" id="CHEBI:64075"/>
        <dbReference type="EC" id="5.1.99.6"/>
    </reaction>
</comment>
<feature type="binding site" evidence="18">
    <location>
        <begin position="73"/>
        <end position="77"/>
    </location>
    <ligand>
        <name>(6S)-NADPHX</name>
        <dbReference type="ChEBI" id="CHEBI:64076"/>
    </ligand>
</feature>
<evidence type="ECO:0000256" key="10">
    <source>
        <dbReference type="ARBA" id="ARBA00023027"/>
    </source>
</evidence>
<evidence type="ECO:0000256" key="3">
    <source>
        <dbReference type="ARBA" id="ARBA00006001"/>
    </source>
</evidence>
<feature type="binding site" evidence="17">
    <location>
        <position position="456"/>
    </location>
    <ligand>
        <name>AMP</name>
        <dbReference type="ChEBI" id="CHEBI:456215"/>
    </ligand>
</feature>
<evidence type="ECO:0000259" key="20">
    <source>
        <dbReference type="PROSITE" id="PS51383"/>
    </source>
</evidence>
<evidence type="ECO:0000256" key="12">
    <source>
        <dbReference type="ARBA" id="ARBA00023239"/>
    </source>
</evidence>
<dbReference type="Gene3D" id="3.40.1190.20">
    <property type="match status" value="1"/>
</dbReference>
<feature type="domain" description="YjeF C-terminal" evidence="20">
    <location>
        <begin position="250"/>
        <end position="521"/>
    </location>
</feature>
<dbReference type="HAMAP" id="MF_01966">
    <property type="entry name" value="NADHX_epimerase"/>
    <property type="match status" value="1"/>
</dbReference>
<comment type="caution">
    <text evidence="18">Lacks conserved residue(s) required for the propagation of feature annotation.</text>
</comment>
<comment type="similarity">
    <text evidence="3 19">In the N-terminal section; belongs to the NnrE/AIBP family.</text>
</comment>
<feature type="binding site" evidence="18">
    <location>
        <begin position="146"/>
        <end position="152"/>
    </location>
    <ligand>
        <name>(6S)-NADPHX</name>
        <dbReference type="ChEBI" id="CHEBI:64076"/>
    </ligand>
</feature>
<comment type="function">
    <text evidence="18">Catalyzes the epimerization of the S- and R-forms of NAD(P)HX, a damaged form of NAD(P)H that is a result of enzymatic or heat-dependent hydration. This is a prerequisite for the S-specific NAD(P)H-hydrate dehydratase to allow the repair of both epimers of NAD(P)HX.</text>
</comment>
<dbReference type="Pfam" id="PF01256">
    <property type="entry name" value="Carb_kinase"/>
    <property type="match status" value="1"/>
</dbReference>
<dbReference type="PIRSF" id="PIRSF017184">
    <property type="entry name" value="Nnr"/>
    <property type="match status" value="1"/>
</dbReference>
<name>A0A2X2YKS5_9ACTO</name>
<feature type="binding site" evidence="17">
    <location>
        <position position="335"/>
    </location>
    <ligand>
        <name>(6S)-NADPHX</name>
        <dbReference type="ChEBI" id="CHEBI:64076"/>
    </ligand>
</feature>
<dbReference type="InterPro" id="IPR017953">
    <property type="entry name" value="Carbohydrate_kinase_pred_CS"/>
</dbReference>
<evidence type="ECO:0000313" key="23">
    <source>
        <dbReference type="Proteomes" id="UP000250245"/>
    </source>
</evidence>
<dbReference type="CDD" id="cd01171">
    <property type="entry name" value="YXKO-related"/>
    <property type="match status" value="1"/>
</dbReference>
<dbReference type="PROSITE" id="PS51385">
    <property type="entry name" value="YJEF_N"/>
    <property type="match status" value="1"/>
</dbReference>
<evidence type="ECO:0000256" key="9">
    <source>
        <dbReference type="ARBA" id="ARBA00022958"/>
    </source>
</evidence>
<evidence type="ECO:0000256" key="7">
    <source>
        <dbReference type="ARBA" id="ARBA00022840"/>
    </source>
</evidence>
<comment type="similarity">
    <text evidence="18">Belongs to the NnrE/AIBP family.</text>
</comment>
<evidence type="ECO:0000256" key="17">
    <source>
        <dbReference type="HAMAP-Rule" id="MF_01965"/>
    </source>
</evidence>
<protein>
    <recommendedName>
        <fullName evidence="19">Bifunctional NAD(P)H-hydrate repair enzyme</fullName>
    </recommendedName>
    <alternativeName>
        <fullName evidence="19">Nicotinamide nucleotide repair protein</fullName>
    </alternativeName>
    <domain>
        <recommendedName>
            <fullName evidence="19">ADP-dependent (S)-NAD(P)H-hydrate dehydratase</fullName>
            <ecNumber evidence="19">4.2.1.136</ecNumber>
        </recommendedName>
        <alternativeName>
            <fullName evidence="19">ADP-dependent NAD(P)HX dehydratase</fullName>
        </alternativeName>
    </domain>
    <domain>
        <recommendedName>
            <fullName evidence="19">NAD(P)H-hydrate epimerase</fullName>
            <ecNumber evidence="19">5.1.99.6</ecNumber>
        </recommendedName>
    </domain>
</protein>
<feature type="binding site" evidence="18">
    <location>
        <position position="183"/>
    </location>
    <ligand>
        <name>(6S)-NADPHX</name>
        <dbReference type="ChEBI" id="CHEBI:64076"/>
    </ligand>
</feature>
<dbReference type="InterPro" id="IPR036652">
    <property type="entry name" value="YjeF_N_dom_sf"/>
</dbReference>
<keyword evidence="10 17" id="KW-0520">NAD</keyword>
<dbReference type="InterPro" id="IPR030677">
    <property type="entry name" value="Nnr"/>
</dbReference>
<accession>A0A2X2YKS5</accession>
<dbReference type="EC" id="4.2.1.136" evidence="19"/>
<dbReference type="EMBL" id="UASJ01000001">
    <property type="protein sequence ID" value="SQB63621.1"/>
    <property type="molecule type" value="Genomic_DNA"/>
</dbReference>
<comment type="function">
    <text evidence="14 19">Bifunctional enzyme that catalyzes the epimerization of the S- and R-forms of NAD(P)HX and the dehydration of the S-form of NAD(P)HX at the expense of ADP, which is converted to AMP. This allows the repair of both epimers of NAD(P)HX, a damaged form of NAD(P)H that is a result of enzymatic or heat-dependent hydration.</text>
</comment>
<feature type="binding site" evidence="18">
    <location>
        <position position="186"/>
    </location>
    <ligand>
        <name>K(+)</name>
        <dbReference type="ChEBI" id="CHEBI:29103"/>
    </ligand>
</feature>
<dbReference type="InterPro" id="IPR000631">
    <property type="entry name" value="CARKD"/>
</dbReference>
<keyword evidence="12 17" id="KW-0456">Lyase</keyword>
<keyword evidence="7 17" id="KW-0067">ATP-binding</keyword>
<evidence type="ECO:0000256" key="2">
    <source>
        <dbReference type="ARBA" id="ARBA00000909"/>
    </source>
</evidence>
<dbReference type="PROSITE" id="PS51383">
    <property type="entry name" value="YJEF_C_3"/>
    <property type="match status" value="1"/>
</dbReference>
<comment type="function">
    <text evidence="17">Catalyzes the dehydration of the S-form of NAD(P)HX at the expense of ADP, which is converted to AMP. Together with NAD(P)HX epimerase, which catalyzes the epimerization of the S- and R-forms, the enzyme allows the repair of both epimers of NAD(P)HX, a damaged form of NAD(P)H that is a result of enzymatic or heat-dependent hydration.</text>
</comment>
<dbReference type="InterPro" id="IPR004443">
    <property type="entry name" value="YjeF_N_dom"/>
</dbReference>
<dbReference type="GO" id="GO:0046872">
    <property type="term" value="F:metal ion binding"/>
    <property type="evidence" value="ECO:0007669"/>
    <property type="project" value="UniProtKB-UniRule"/>
</dbReference>
<organism evidence="22 23">
    <name type="scientific">Mobiluncus curtisii</name>
    <dbReference type="NCBI Taxonomy" id="2051"/>
    <lineage>
        <taxon>Bacteria</taxon>
        <taxon>Bacillati</taxon>
        <taxon>Actinomycetota</taxon>
        <taxon>Actinomycetes</taxon>
        <taxon>Actinomycetales</taxon>
        <taxon>Actinomycetaceae</taxon>
        <taxon>Mobiluncus</taxon>
    </lineage>
</organism>
<feature type="binding site" evidence="18">
    <location>
        <position position="74"/>
    </location>
    <ligand>
        <name>K(+)</name>
        <dbReference type="ChEBI" id="CHEBI:29103"/>
    </ligand>
</feature>
<evidence type="ECO:0000256" key="11">
    <source>
        <dbReference type="ARBA" id="ARBA00023235"/>
    </source>
</evidence>
<proteinExistence type="inferred from homology"/>
<comment type="similarity">
    <text evidence="4 19">In the C-terminal section; belongs to the NnrD/CARKD family.</text>
</comment>
<dbReference type="GO" id="GO:0052855">
    <property type="term" value="F:ADP-dependent NAD(P)H-hydrate dehydratase activity"/>
    <property type="evidence" value="ECO:0007669"/>
    <property type="project" value="UniProtKB-UniRule"/>
</dbReference>
<keyword evidence="5 18" id="KW-0479">Metal-binding</keyword>
<dbReference type="GO" id="GO:0110051">
    <property type="term" value="P:metabolite repair"/>
    <property type="evidence" value="ECO:0007669"/>
    <property type="project" value="TreeGrafter"/>
</dbReference>
<dbReference type="Proteomes" id="UP000250245">
    <property type="component" value="Unassembled WGS sequence"/>
</dbReference>
<feature type="binding site" evidence="18">
    <location>
        <position position="142"/>
    </location>
    <ligand>
        <name>K(+)</name>
        <dbReference type="ChEBI" id="CHEBI:29103"/>
    </ligand>
</feature>
<comment type="catalytic activity">
    <reaction evidence="16 17 19">
        <text>(6S)-NADPHX + ADP = AMP + phosphate + NADPH + H(+)</text>
        <dbReference type="Rhea" id="RHEA:32235"/>
        <dbReference type="ChEBI" id="CHEBI:15378"/>
        <dbReference type="ChEBI" id="CHEBI:43474"/>
        <dbReference type="ChEBI" id="CHEBI:57783"/>
        <dbReference type="ChEBI" id="CHEBI:64076"/>
        <dbReference type="ChEBI" id="CHEBI:456215"/>
        <dbReference type="ChEBI" id="CHEBI:456216"/>
        <dbReference type="EC" id="4.2.1.136"/>
    </reaction>
</comment>
<dbReference type="AlphaFoldDB" id="A0A2X2YKS5"/>
<evidence type="ECO:0000256" key="14">
    <source>
        <dbReference type="ARBA" id="ARBA00025153"/>
    </source>
</evidence>
<keyword evidence="11 18" id="KW-0413">Isomerase</keyword>
<dbReference type="RefSeq" id="WP_041797869.1">
    <property type="nucleotide sequence ID" value="NZ_CP068112.1"/>
</dbReference>
<dbReference type="GO" id="GO:0052856">
    <property type="term" value="F:NAD(P)HX epimerase activity"/>
    <property type="evidence" value="ECO:0007669"/>
    <property type="project" value="UniProtKB-UniRule"/>
</dbReference>
<feature type="binding site" evidence="17">
    <location>
        <position position="457"/>
    </location>
    <ligand>
        <name>(6S)-NADPHX</name>
        <dbReference type="ChEBI" id="CHEBI:64076"/>
    </ligand>
</feature>
<comment type="catalytic activity">
    <reaction evidence="15 17 19">
        <text>(6S)-NADHX + ADP = AMP + phosphate + NADH + H(+)</text>
        <dbReference type="Rhea" id="RHEA:32223"/>
        <dbReference type="ChEBI" id="CHEBI:15378"/>
        <dbReference type="ChEBI" id="CHEBI:43474"/>
        <dbReference type="ChEBI" id="CHEBI:57945"/>
        <dbReference type="ChEBI" id="CHEBI:64074"/>
        <dbReference type="ChEBI" id="CHEBI:456215"/>
        <dbReference type="ChEBI" id="CHEBI:456216"/>
        <dbReference type="EC" id="4.2.1.136"/>
    </reaction>
</comment>
<dbReference type="SUPFAM" id="SSF53613">
    <property type="entry name" value="Ribokinase-like"/>
    <property type="match status" value="1"/>
</dbReference>
<dbReference type="PANTHER" id="PTHR12592">
    <property type="entry name" value="ATP-DEPENDENT (S)-NAD(P)H-HYDRATE DEHYDRATASE FAMILY MEMBER"/>
    <property type="match status" value="1"/>
</dbReference>
<comment type="subunit">
    <text evidence="17">Homotetramer.</text>
</comment>
<evidence type="ECO:0000256" key="13">
    <source>
        <dbReference type="ARBA" id="ARBA00023268"/>
    </source>
</evidence>
<comment type="similarity">
    <text evidence="17">Belongs to the NnrD/CARKD family.</text>
</comment>
<evidence type="ECO:0000259" key="21">
    <source>
        <dbReference type="PROSITE" id="PS51385"/>
    </source>
</evidence>
<gene>
    <name evidence="22" type="primary">nnr</name>
    <name evidence="17" type="synonym">nnrD</name>
    <name evidence="18" type="synonym">nnrE</name>
    <name evidence="22" type="ORF">NCTC11820_00403</name>
</gene>
<sequence>MIWGYAPDLIAQMEKPLVAQADREQGADALMRRAAYALAHHTHRTLSGDYADVTVTPAPRGRRRVLVLVGAGNNGGDGLYGAAYLRRRGYPVVVLPTSNHIHERGAAAARQAGVEFWPRVLPETVAATLDLVQAWKPVAIIDAIIGIGALPPLREPALSLVRGIREWRSRLPDGAGPLVVACDHPSGLDLYQGAESGAEPGLLPADLTVTMGAAKTGMLVGPGALTVGSLQIQGIGLPEPAMQPSVGLVERADVRDLWPWPDFADHKYSRGVLGVMAGSSRYPGAGVLVTSAALNAGESFLRYLGEPAVQPVVLQACPEVVLGEGRCQARIIGPGLVAGSPQHREQMLDAWRRRNPGELVILDAGALGLIGTEIQPDADCLLTPHAGEAAALAAQLGRETTRETIESNPYAWASHLAADTHATVLLKGPTTTIANPGGTVYSLTHGTRDLATAGSGDVLAGILGYVFAAATARAEARGESLDVGKMAAVGAWLHTEAGRLAAPTPRATAIVKAIPQALAGL</sequence>
<reference evidence="22 23" key="1">
    <citation type="submission" date="2018-06" db="EMBL/GenBank/DDBJ databases">
        <authorList>
            <consortium name="Pathogen Informatics"/>
            <person name="Doyle S."/>
        </authorList>
    </citation>
    <scope>NUCLEOTIDE SEQUENCE [LARGE SCALE GENOMIC DNA]</scope>
    <source>
        <strain evidence="22 23">NCTC11820</strain>
    </source>
</reference>
<dbReference type="SUPFAM" id="SSF64153">
    <property type="entry name" value="YjeF N-terminal domain-like"/>
    <property type="match status" value="1"/>
</dbReference>
<keyword evidence="13" id="KW-0511">Multifunctional enzyme</keyword>
<comment type="cofactor">
    <cofactor evidence="18 19">
        <name>K(+)</name>
        <dbReference type="ChEBI" id="CHEBI:29103"/>
    </cofactor>
    <text evidence="18 19">Binds 1 potassium ion per subunit.</text>
</comment>
<dbReference type="PROSITE" id="PS01050">
    <property type="entry name" value="YJEF_C_2"/>
    <property type="match status" value="1"/>
</dbReference>
<evidence type="ECO:0000256" key="1">
    <source>
        <dbReference type="ARBA" id="ARBA00000013"/>
    </source>
</evidence>
<evidence type="ECO:0000256" key="4">
    <source>
        <dbReference type="ARBA" id="ARBA00009524"/>
    </source>
</evidence>
<dbReference type="GO" id="GO:0005524">
    <property type="term" value="F:ATP binding"/>
    <property type="evidence" value="ECO:0007669"/>
    <property type="project" value="UniProtKB-UniRule"/>
</dbReference>
<dbReference type="PANTHER" id="PTHR12592:SF0">
    <property type="entry name" value="ATP-DEPENDENT (S)-NAD(P)H-HYDRATE DEHYDRATASE"/>
    <property type="match status" value="1"/>
</dbReference>
<evidence type="ECO:0000256" key="6">
    <source>
        <dbReference type="ARBA" id="ARBA00022741"/>
    </source>
</evidence>
<comment type="cofactor">
    <cofactor evidence="17">
        <name>Mg(2+)</name>
        <dbReference type="ChEBI" id="CHEBI:18420"/>
    </cofactor>
</comment>
<dbReference type="Pfam" id="PF03853">
    <property type="entry name" value="YjeF_N"/>
    <property type="match status" value="1"/>
</dbReference>
<feature type="domain" description="YjeF N-terminal" evidence="21">
    <location>
        <begin position="10"/>
        <end position="243"/>
    </location>
</feature>
<evidence type="ECO:0000256" key="19">
    <source>
        <dbReference type="PIRNR" id="PIRNR017184"/>
    </source>
</evidence>
<keyword evidence="6 17" id="KW-0547">Nucleotide-binding</keyword>
<comment type="catalytic activity">
    <reaction evidence="2 18 19">
        <text>(6R)-NADPHX = (6S)-NADPHX</text>
        <dbReference type="Rhea" id="RHEA:32227"/>
        <dbReference type="ChEBI" id="CHEBI:64076"/>
        <dbReference type="ChEBI" id="CHEBI:64077"/>
        <dbReference type="EC" id="5.1.99.6"/>
    </reaction>
</comment>
<dbReference type="EC" id="5.1.99.6" evidence="19"/>
<feature type="binding site" evidence="17">
    <location>
        <begin position="427"/>
        <end position="431"/>
    </location>
    <ligand>
        <name>AMP</name>
        <dbReference type="ChEBI" id="CHEBI:456215"/>
    </ligand>
</feature>
<dbReference type="Gene3D" id="3.40.50.10260">
    <property type="entry name" value="YjeF N-terminal domain"/>
    <property type="match status" value="1"/>
</dbReference>
<dbReference type="HAMAP" id="MF_01965">
    <property type="entry name" value="NADHX_dehydratase"/>
    <property type="match status" value="1"/>
</dbReference>
<evidence type="ECO:0000256" key="8">
    <source>
        <dbReference type="ARBA" id="ARBA00022857"/>
    </source>
</evidence>
<keyword evidence="9 18" id="KW-0630">Potassium</keyword>
<evidence type="ECO:0000256" key="15">
    <source>
        <dbReference type="ARBA" id="ARBA00048238"/>
    </source>
</evidence>
<dbReference type="InterPro" id="IPR029056">
    <property type="entry name" value="Ribokinase-like"/>
</dbReference>
<feature type="binding site" evidence="17">
    <location>
        <position position="285"/>
    </location>
    <ligand>
        <name>(6S)-NADPHX</name>
        <dbReference type="ChEBI" id="CHEBI:64076"/>
    </ligand>
</feature>
<evidence type="ECO:0000256" key="16">
    <source>
        <dbReference type="ARBA" id="ARBA00049209"/>
    </source>
</evidence>
<feature type="binding site" evidence="17">
    <location>
        <position position="385"/>
    </location>
    <ligand>
        <name>(6S)-NADPHX</name>
        <dbReference type="ChEBI" id="CHEBI:64076"/>
    </ligand>
</feature>
<keyword evidence="8 17" id="KW-0521">NADP</keyword>
<evidence type="ECO:0000313" key="22">
    <source>
        <dbReference type="EMBL" id="SQB63621.1"/>
    </source>
</evidence>
<dbReference type="GO" id="GO:0046496">
    <property type="term" value="P:nicotinamide nucleotide metabolic process"/>
    <property type="evidence" value="ECO:0007669"/>
    <property type="project" value="UniProtKB-UniRule"/>
</dbReference>
<evidence type="ECO:0000256" key="5">
    <source>
        <dbReference type="ARBA" id="ARBA00022723"/>
    </source>
</evidence>
<evidence type="ECO:0000256" key="18">
    <source>
        <dbReference type="HAMAP-Rule" id="MF_01966"/>
    </source>
</evidence>